<comment type="caution">
    <text evidence="2">The sequence shown here is derived from an EMBL/GenBank/DDBJ whole genome shotgun (WGS) entry which is preliminary data.</text>
</comment>
<dbReference type="GO" id="GO:0016787">
    <property type="term" value="F:hydrolase activity"/>
    <property type="evidence" value="ECO:0007669"/>
    <property type="project" value="UniProtKB-KW"/>
</dbReference>
<protein>
    <submittedName>
        <fullName evidence="2">Erythromycin esterase</fullName>
        <ecNumber evidence="2">3.1.1.-</ecNumber>
    </submittedName>
</protein>
<evidence type="ECO:0000256" key="1">
    <source>
        <dbReference type="SAM" id="SignalP"/>
    </source>
</evidence>
<reference evidence="2 3" key="1">
    <citation type="submission" date="2023-07" db="EMBL/GenBank/DDBJ databases">
        <title>Sorghum-associated microbial communities from plants grown in Nebraska, USA.</title>
        <authorList>
            <person name="Schachtman D."/>
        </authorList>
    </citation>
    <scope>NUCLEOTIDE SEQUENCE [LARGE SCALE GENOMIC DNA]</scope>
    <source>
        <strain evidence="2 3">3773</strain>
    </source>
</reference>
<dbReference type="InterPro" id="IPR007815">
    <property type="entry name" value="Emycin_Estase"/>
</dbReference>
<organism evidence="2 3">
    <name type="scientific">Flavobacterium arsenatis</name>
    <dbReference type="NCBI Taxonomy" id="1484332"/>
    <lineage>
        <taxon>Bacteria</taxon>
        <taxon>Pseudomonadati</taxon>
        <taxon>Bacteroidota</taxon>
        <taxon>Flavobacteriia</taxon>
        <taxon>Flavobacteriales</taxon>
        <taxon>Flavobacteriaceae</taxon>
        <taxon>Flavobacterium</taxon>
    </lineage>
</organism>
<keyword evidence="3" id="KW-1185">Reference proteome</keyword>
<feature type="chain" id="PRO_5045724620" evidence="1">
    <location>
        <begin position="21"/>
        <end position="416"/>
    </location>
</feature>
<evidence type="ECO:0000313" key="2">
    <source>
        <dbReference type="EMBL" id="MDR6968929.1"/>
    </source>
</evidence>
<dbReference type="EC" id="3.1.1.-" evidence="2"/>
<evidence type="ECO:0000313" key="3">
    <source>
        <dbReference type="Proteomes" id="UP001255185"/>
    </source>
</evidence>
<proteinExistence type="predicted"/>
<name>A0ABU1TST8_9FLAO</name>
<keyword evidence="1" id="KW-0732">Signal</keyword>
<gene>
    <name evidence="2" type="ORF">J2X31_002955</name>
</gene>
<dbReference type="Gene3D" id="3.30.1870.10">
    <property type="entry name" value="EreA-like, domain 2"/>
    <property type="match status" value="1"/>
</dbReference>
<sequence length="416" mass="48719">MHSNQIKLLFILLFSSIITAQNNKVIDWVNQNAIALSDRDFKNDLNISREQLSPNFINAIVFGFGEATHHNKEFFEMKSKFFKYLVQNQEVRVFVIEESFGASHFINEYLMGNGGDLLQLMLGLKQGIWQNQEVFELISWMKSYNDTKTNAEKIQFYGNDCMFNYGITAIIKDKIQQQNIAITSEEKALLDFFSKQSFQDQEKTILQEKFSAVKELGTKISVTSNDIKLRDALKALEHFSAFLVNPNQETRDRIMAEIVEKIHNRQNAKIFVWTHNDHVKKTVVYKDKTPSMGNWLHQKYKDRYYAMGFEFGIGKLFGFNEGKKAFENVVLEEPIKNTNSEFFFNANHNIFYFDFKTANQNEVMNKFLSQKRDYIQIGAYGLVLKYIKYNYISEKYNDMYDGLIYIKKISPRTSLN</sequence>
<dbReference type="PANTHER" id="PTHR31299">
    <property type="entry name" value="ESTERASE, PUTATIVE (AFU_ORTHOLOGUE AFUA_1G05850)-RELATED"/>
    <property type="match status" value="1"/>
</dbReference>
<dbReference type="Pfam" id="PF05139">
    <property type="entry name" value="Erythro_esteras"/>
    <property type="match status" value="1"/>
</dbReference>
<dbReference type="Gene3D" id="3.40.1660.10">
    <property type="entry name" value="EreA-like (biosynthetic domain)"/>
    <property type="match status" value="1"/>
</dbReference>
<dbReference type="Gene3D" id="1.20.1440.30">
    <property type="entry name" value="Biosynthetic Protein domain"/>
    <property type="match status" value="1"/>
</dbReference>
<dbReference type="Proteomes" id="UP001255185">
    <property type="component" value="Unassembled WGS sequence"/>
</dbReference>
<keyword evidence="2" id="KW-0378">Hydrolase</keyword>
<dbReference type="PANTHER" id="PTHR31299:SF0">
    <property type="entry name" value="ESTERASE, PUTATIVE (AFU_ORTHOLOGUE AFUA_1G05850)-RELATED"/>
    <property type="match status" value="1"/>
</dbReference>
<feature type="signal peptide" evidence="1">
    <location>
        <begin position="1"/>
        <end position="20"/>
    </location>
</feature>
<dbReference type="RefSeq" id="WP_310027602.1">
    <property type="nucleotide sequence ID" value="NZ_JAVDVI010000014.1"/>
</dbReference>
<dbReference type="CDD" id="cd14728">
    <property type="entry name" value="Ere-like"/>
    <property type="match status" value="1"/>
</dbReference>
<accession>A0ABU1TST8</accession>
<dbReference type="SUPFAM" id="SSF159501">
    <property type="entry name" value="EreA/ChaN-like"/>
    <property type="match status" value="1"/>
</dbReference>
<dbReference type="EMBL" id="JAVDVI010000014">
    <property type="protein sequence ID" value="MDR6968929.1"/>
    <property type="molecule type" value="Genomic_DNA"/>
</dbReference>
<dbReference type="InterPro" id="IPR052036">
    <property type="entry name" value="Hydrolase/PRTase-associated"/>
</dbReference>